<organism evidence="2 3">
    <name type="scientific">Brasilonema sennae CENA114</name>
    <dbReference type="NCBI Taxonomy" id="415709"/>
    <lineage>
        <taxon>Bacteria</taxon>
        <taxon>Bacillati</taxon>
        <taxon>Cyanobacteriota</taxon>
        <taxon>Cyanophyceae</taxon>
        <taxon>Nostocales</taxon>
        <taxon>Scytonemataceae</taxon>
        <taxon>Brasilonema</taxon>
        <taxon>Bromeliae group (in: Brasilonema)</taxon>
    </lineage>
</organism>
<dbReference type="AlphaFoldDB" id="A0A856ME56"/>
<sequence>MTNITGNSDAFYDSLTPDNAAMLLIDHQAGLFLGVHSIDQQILKNNVIGLAKTAKVFNLPTVLFTSSAKGPNGPTIPDLIELFPDHEIFNRSPINLWNDPKSRAAVEATGRKKLIMAAITTDVCLAFPALSALKAGYDVYAVVDASGTWSPQAEMATILRLTQAGAIMTNWVAVAAELKHDEDRSTTPAMNKAYGEHMGLYDFLGDIAAVK</sequence>
<feature type="domain" description="Isochorismatase-like" evidence="1">
    <location>
        <begin position="21"/>
        <end position="170"/>
    </location>
</feature>
<dbReference type="SUPFAM" id="SSF52499">
    <property type="entry name" value="Isochorismatase-like hydrolases"/>
    <property type="match status" value="1"/>
</dbReference>
<evidence type="ECO:0000259" key="1">
    <source>
        <dbReference type="Pfam" id="PF00857"/>
    </source>
</evidence>
<keyword evidence="2" id="KW-0378">Hydrolase</keyword>
<dbReference type="PANTHER" id="PTHR43559:SF1">
    <property type="entry name" value="HYDROLASE"/>
    <property type="match status" value="1"/>
</dbReference>
<accession>A0A856ME56</accession>
<dbReference type="GO" id="GO:0016787">
    <property type="term" value="F:hydrolase activity"/>
    <property type="evidence" value="ECO:0007669"/>
    <property type="project" value="UniProtKB-KW"/>
</dbReference>
<evidence type="ECO:0000313" key="2">
    <source>
        <dbReference type="EMBL" id="QDL07971.1"/>
    </source>
</evidence>
<keyword evidence="3" id="KW-1185">Reference proteome</keyword>
<protein>
    <submittedName>
        <fullName evidence="2">Hydrolase</fullName>
    </submittedName>
</protein>
<dbReference type="PANTHER" id="PTHR43559">
    <property type="entry name" value="HYDROLASE YCAC-RELATED"/>
    <property type="match status" value="1"/>
</dbReference>
<evidence type="ECO:0000313" key="3">
    <source>
        <dbReference type="Proteomes" id="UP000503129"/>
    </source>
</evidence>
<dbReference type="InterPro" id="IPR000868">
    <property type="entry name" value="Isochorismatase-like_dom"/>
</dbReference>
<dbReference type="EMBL" id="CP030118">
    <property type="protein sequence ID" value="QDL07971.1"/>
    <property type="molecule type" value="Genomic_DNA"/>
</dbReference>
<reference evidence="2 3" key="1">
    <citation type="submission" date="2018-06" db="EMBL/GenBank/DDBJ databases">
        <title>Comparative genomics of Brasilonema spp. strains.</title>
        <authorList>
            <person name="Alvarenga D.O."/>
            <person name="Fiore M.F."/>
            <person name="Varani A.M."/>
        </authorList>
    </citation>
    <scope>NUCLEOTIDE SEQUENCE [LARGE SCALE GENOMIC DNA]</scope>
    <source>
        <strain evidence="2 3">CENA114</strain>
    </source>
</reference>
<dbReference type="CDD" id="cd01012">
    <property type="entry name" value="YcaC_related"/>
    <property type="match status" value="1"/>
</dbReference>
<dbReference type="RefSeq" id="WP_171975901.1">
    <property type="nucleotide sequence ID" value="NZ_CAWOXK010000001.1"/>
</dbReference>
<gene>
    <name evidence="2" type="ORF">DP114_08700</name>
</gene>
<dbReference type="InterPro" id="IPR053152">
    <property type="entry name" value="Hydrolase_YcaC-like"/>
</dbReference>
<proteinExistence type="predicted"/>
<dbReference type="Pfam" id="PF00857">
    <property type="entry name" value="Isochorismatase"/>
    <property type="match status" value="1"/>
</dbReference>
<dbReference type="InterPro" id="IPR036380">
    <property type="entry name" value="Isochorismatase-like_sf"/>
</dbReference>
<name>A0A856ME56_9CYAN</name>
<dbReference type="Proteomes" id="UP000503129">
    <property type="component" value="Chromosome"/>
</dbReference>
<dbReference type="Gene3D" id="3.40.50.850">
    <property type="entry name" value="Isochorismatase-like"/>
    <property type="match status" value="1"/>
</dbReference>
<dbReference type="KEGG" id="bsen:DP114_08700"/>